<dbReference type="AlphaFoldDB" id="A0A5J5C6V4"/>
<organism evidence="1 2">
    <name type="scientific">Nyssa sinensis</name>
    <dbReference type="NCBI Taxonomy" id="561372"/>
    <lineage>
        <taxon>Eukaryota</taxon>
        <taxon>Viridiplantae</taxon>
        <taxon>Streptophyta</taxon>
        <taxon>Embryophyta</taxon>
        <taxon>Tracheophyta</taxon>
        <taxon>Spermatophyta</taxon>
        <taxon>Magnoliopsida</taxon>
        <taxon>eudicotyledons</taxon>
        <taxon>Gunneridae</taxon>
        <taxon>Pentapetalae</taxon>
        <taxon>asterids</taxon>
        <taxon>Cornales</taxon>
        <taxon>Nyssaceae</taxon>
        <taxon>Nyssa</taxon>
    </lineage>
</organism>
<dbReference type="Proteomes" id="UP000325577">
    <property type="component" value="Linkage Group LG0"/>
</dbReference>
<keyword evidence="2" id="KW-1185">Reference proteome</keyword>
<dbReference type="EMBL" id="CM018031">
    <property type="protein sequence ID" value="KAA8550716.1"/>
    <property type="molecule type" value="Genomic_DNA"/>
</dbReference>
<name>A0A5J5C6V4_9ASTE</name>
<gene>
    <name evidence="1" type="ORF">F0562_002400</name>
</gene>
<sequence>MVNVSNAMSLTVVQDLLGTMKKTLKLTMNFRSGHKGAQDRQQANNHSENGAYIFRQQWHTHAPAFSSIAGSVADKDFEGDQEEAYNNAEWKERVEKWKTRQEKKGLVSKDD</sequence>
<evidence type="ECO:0000313" key="1">
    <source>
        <dbReference type="EMBL" id="KAA8550716.1"/>
    </source>
</evidence>
<reference evidence="1 2" key="1">
    <citation type="submission" date="2019-09" db="EMBL/GenBank/DDBJ databases">
        <title>A chromosome-level genome assembly of the Chinese tupelo Nyssa sinensis.</title>
        <authorList>
            <person name="Yang X."/>
            <person name="Kang M."/>
            <person name="Yang Y."/>
            <person name="Xiong H."/>
            <person name="Wang M."/>
            <person name="Zhang Z."/>
            <person name="Wang Z."/>
            <person name="Wu H."/>
            <person name="Ma T."/>
            <person name="Liu J."/>
            <person name="Xi Z."/>
        </authorList>
    </citation>
    <scope>NUCLEOTIDE SEQUENCE [LARGE SCALE GENOMIC DNA]</scope>
    <source>
        <strain evidence="1">J267</strain>
        <tissue evidence="1">Leaf</tissue>
    </source>
</reference>
<protein>
    <submittedName>
        <fullName evidence="1">Uncharacterized protein</fullName>
    </submittedName>
</protein>
<evidence type="ECO:0000313" key="2">
    <source>
        <dbReference type="Proteomes" id="UP000325577"/>
    </source>
</evidence>
<accession>A0A5J5C6V4</accession>
<proteinExistence type="predicted"/>